<accession>A0A1B0G656</accession>
<sequence length="570" mass="64594">MRNGFKFEVKFNARGQSNKSLLENINQDDPPGTKLYLETQQLTLFAPPDNEIRKAGHTFDLLYHITNYAYTNKTLPRSIVSQFPAGTNLYITEVRDGGIKQIFVNSAEIQLSLTKHTKVVVRGEEVSQVKFVKNITDEILRVQTVYGGILMPHATNRYTVQECRKPGEFLNPPLFFHMQEGDLRQKKKPKRHLAEYTNADKNDVILRGKNLMLKRAGTNGGEGKDESEDQIEGPVSNGGSDKDDTTVASEQEQPGHKGHKVRKRRMQNGAEEEGGGGGGGGAGGQQESTQEQMQSTPSGVEKGDDDDDSDQDFVCVLGFEYEIISGYVYAKAEILIPNTFTNMLTGLAIYEIKRGDVPVRNGVLHIVDGLMCRINETIVDVLTIKSITKAYTVFLEFYFIPNPNDPERDIVVIECRGHNATVELFDIRKTNGIVHLVNNLLGFYGGTIYDKLKDDEFDRYRDTLFLGEYSDFNEELQKRDKLYTYFVPSKSAWDNIEMQYPPAKKHLFMKEFTYHSRYLLERHLVVNDEYFVDDLVQMSKLKGKPIILPLLNGYLHITVMKMGGNDCMFA</sequence>
<dbReference type="EnsemblMetazoa" id="GMOY008800-RA">
    <property type="protein sequence ID" value="GMOY008800-PA"/>
    <property type="gene ID" value="GMOY008800"/>
</dbReference>
<feature type="compositionally biased region" description="Low complexity" evidence="1">
    <location>
        <begin position="285"/>
        <end position="296"/>
    </location>
</feature>
<feature type="region of interest" description="Disordered" evidence="1">
    <location>
        <begin position="215"/>
        <end position="307"/>
    </location>
</feature>
<dbReference type="Pfam" id="PF02469">
    <property type="entry name" value="Fasciclin"/>
    <property type="match status" value="1"/>
</dbReference>
<dbReference type="AlphaFoldDB" id="A0A1B0G656"/>
<dbReference type="VEuPathDB" id="VectorBase:GMOY008800"/>
<dbReference type="PhylomeDB" id="A0A1B0G656"/>
<feature type="compositionally biased region" description="Gly residues" evidence="1">
    <location>
        <begin position="275"/>
        <end position="284"/>
    </location>
</feature>
<dbReference type="PANTHER" id="PTHR10900:SF77">
    <property type="entry name" value="FI19380P1"/>
    <property type="match status" value="1"/>
</dbReference>
<dbReference type="InterPro" id="IPR036378">
    <property type="entry name" value="FAS1_dom_sf"/>
</dbReference>
<dbReference type="STRING" id="37546.A0A1B0G656"/>
<evidence type="ECO:0000313" key="3">
    <source>
        <dbReference type="EnsemblMetazoa" id="GMOY008800-PA"/>
    </source>
</evidence>
<evidence type="ECO:0000313" key="4">
    <source>
        <dbReference type="Proteomes" id="UP000092444"/>
    </source>
</evidence>
<dbReference type="PANTHER" id="PTHR10900">
    <property type="entry name" value="PERIOSTIN-RELATED"/>
    <property type="match status" value="1"/>
</dbReference>
<feature type="compositionally biased region" description="Basic residues" evidence="1">
    <location>
        <begin position="256"/>
        <end position="266"/>
    </location>
</feature>
<evidence type="ECO:0000256" key="1">
    <source>
        <dbReference type="SAM" id="MobiDB-lite"/>
    </source>
</evidence>
<dbReference type="InterPro" id="IPR050904">
    <property type="entry name" value="Adhesion/Biosynth-related"/>
</dbReference>
<dbReference type="InterPro" id="IPR000782">
    <property type="entry name" value="FAS1_domain"/>
</dbReference>
<feature type="domain" description="FAS1" evidence="2">
    <location>
        <begin position="462"/>
        <end position="542"/>
    </location>
</feature>
<reference evidence="3" key="1">
    <citation type="submission" date="2020-05" db="UniProtKB">
        <authorList>
            <consortium name="EnsemblMetazoa"/>
        </authorList>
    </citation>
    <scope>IDENTIFICATION</scope>
    <source>
        <strain evidence="3">Yale</strain>
    </source>
</reference>
<dbReference type="EMBL" id="CCAG010003524">
    <property type="status" value="NOT_ANNOTATED_CDS"/>
    <property type="molecule type" value="Genomic_DNA"/>
</dbReference>
<evidence type="ECO:0000259" key="2">
    <source>
        <dbReference type="Pfam" id="PF02469"/>
    </source>
</evidence>
<dbReference type="Gene3D" id="2.30.180.10">
    <property type="entry name" value="FAS1 domain"/>
    <property type="match status" value="1"/>
</dbReference>
<proteinExistence type="predicted"/>
<keyword evidence="4" id="KW-1185">Reference proteome</keyword>
<protein>
    <recommendedName>
        <fullName evidence="2">FAS1 domain-containing protein</fullName>
    </recommendedName>
</protein>
<organism evidence="3 4">
    <name type="scientific">Glossina morsitans morsitans</name>
    <name type="common">Savannah tsetse fly</name>
    <dbReference type="NCBI Taxonomy" id="37546"/>
    <lineage>
        <taxon>Eukaryota</taxon>
        <taxon>Metazoa</taxon>
        <taxon>Ecdysozoa</taxon>
        <taxon>Arthropoda</taxon>
        <taxon>Hexapoda</taxon>
        <taxon>Insecta</taxon>
        <taxon>Pterygota</taxon>
        <taxon>Neoptera</taxon>
        <taxon>Endopterygota</taxon>
        <taxon>Diptera</taxon>
        <taxon>Brachycera</taxon>
        <taxon>Muscomorpha</taxon>
        <taxon>Hippoboscoidea</taxon>
        <taxon>Glossinidae</taxon>
        <taxon>Glossina</taxon>
    </lineage>
</organism>
<name>A0A1B0G656_GLOMM</name>
<dbReference type="Proteomes" id="UP000092444">
    <property type="component" value="Unassembled WGS sequence"/>
</dbReference>
<dbReference type="SUPFAM" id="SSF82153">
    <property type="entry name" value="FAS1 domain"/>
    <property type="match status" value="2"/>
</dbReference>